<dbReference type="EnsemblMetazoa" id="XM_011668152">
    <property type="protein sequence ID" value="XP_011666454"/>
    <property type="gene ID" value="LOC100889752"/>
</dbReference>
<dbReference type="OMA" id="RSSHNGC"/>
<organism evidence="6 7">
    <name type="scientific">Strongylocentrotus purpuratus</name>
    <name type="common">Purple sea urchin</name>
    <dbReference type="NCBI Taxonomy" id="7668"/>
    <lineage>
        <taxon>Eukaryota</taxon>
        <taxon>Metazoa</taxon>
        <taxon>Echinodermata</taxon>
        <taxon>Eleutherozoa</taxon>
        <taxon>Echinozoa</taxon>
        <taxon>Echinoidea</taxon>
        <taxon>Euechinoidea</taxon>
        <taxon>Echinacea</taxon>
        <taxon>Camarodonta</taxon>
        <taxon>Echinidea</taxon>
        <taxon>Strongylocentrotidae</taxon>
        <taxon>Strongylocentrotus</taxon>
    </lineage>
</organism>
<feature type="compositionally biased region" description="Low complexity" evidence="4">
    <location>
        <begin position="73"/>
        <end position="85"/>
    </location>
</feature>
<dbReference type="Pfam" id="PF01576">
    <property type="entry name" value="Myosin_tail_1"/>
    <property type="match status" value="1"/>
</dbReference>
<dbReference type="KEGG" id="spu:100889752"/>
<feature type="region of interest" description="Disordered" evidence="4">
    <location>
        <begin position="355"/>
        <end position="390"/>
    </location>
</feature>
<feature type="coiled-coil region" evidence="3">
    <location>
        <begin position="400"/>
        <end position="441"/>
    </location>
</feature>
<dbReference type="Gene3D" id="1.10.287.1490">
    <property type="match status" value="1"/>
</dbReference>
<evidence type="ECO:0000256" key="3">
    <source>
        <dbReference type="SAM" id="Coils"/>
    </source>
</evidence>
<evidence type="ECO:0000313" key="6">
    <source>
        <dbReference type="EnsemblMetazoa" id="XP_011666454"/>
    </source>
</evidence>
<dbReference type="InParanoid" id="A0A7M7HKV7"/>
<evidence type="ECO:0000259" key="5">
    <source>
        <dbReference type="Pfam" id="PF01576"/>
    </source>
</evidence>
<dbReference type="RefSeq" id="XP_030830981.1">
    <property type="nucleotide sequence ID" value="XM_030975121.1"/>
</dbReference>
<dbReference type="GO" id="GO:0016459">
    <property type="term" value="C:myosin complex"/>
    <property type="evidence" value="ECO:0007669"/>
    <property type="project" value="InterPro"/>
</dbReference>
<feature type="region of interest" description="Disordered" evidence="4">
    <location>
        <begin position="1"/>
        <end position="94"/>
    </location>
</feature>
<accession>A0A7M7HKV7</accession>
<keyword evidence="7" id="KW-1185">Reference proteome</keyword>
<dbReference type="AlphaFoldDB" id="A0A7M7HKV7"/>
<feature type="domain" description="Myosin tail" evidence="5">
    <location>
        <begin position="460"/>
        <end position="650"/>
    </location>
</feature>
<dbReference type="Proteomes" id="UP000007110">
    <property type="component" value="Unassembled WGS sequence"/>
</dbReference>
<dbReference type="CTD" id="92922"/>
<keyword evidence="1 3" id="KW-0175">Coiled coil</keyword>
<protein>
    <recommendedName>
        <fullName evidence="2">Coiled-coil domain-containing protein 102A</fullName>
    </recommendedName>
</protein>
<evidence type="ECO:0000256" key="1">
    <source>
        <dbReference type="ARBA" id="ARBA00023054"/>
    </source>
</evidence>
<dbReference type="GeneID" id="100889752"/>
<dbReference type="RefSeq" id="XP_011666454.2">
    <property type="nucleotide sequence ID" value="XM_011668152.2"/>
</dbReference>
<dbReference type="FunCoup" id="A0A7M7HKV7">
    <property type="interactions" value="1490"/>
</dbReference>
<name>A0A7M7HKV7_STRPU</name>
<dbReference type="EnsemblMetazoa" id="XM_030975121">
    <property type="protein sequence ID" value="XP_030830981"/>
    <property type="gene ID" value="LOC100889752"/>
</dbReference>
<reference evidence="7" key="1">
    <citation type="submission" date="2015-02" db="EMBL/GenBank/DDBJ databases">
        <title>Genome sequencing for Strongylocentrotus purpuratus.</title>
        <authorList>
            <person name="Murali S."/>
            <person name="Liu Y."/>
            <person name="Vee V."/>
            <person name="English A."/>
            <person name="Wang M."/>
            <person name="Skinner E."/>
            <person name="Han Y."/>
            <person name="Muzny D.M."/>
            <person name="Worley K.C."/>
            <person name="Gibbs R.A."/>
        </authorList>
    </citation>
    <scope>NUCLEOTIDE SEQUENCE</scope>
</reference>
<evidence type="ECO:0000256" key="2">
    <source>
        <dbReference type="ARBA" id="ARBA00040149"/>
    </source>
</evidence>
<feature type="coiled-coil region" evidence="3">
    <location>
        <begin position="474"/>
        <end position="656"/>
    </location>
</feature>
<evidence type="ECO:0000313" key="7">
    <source>
        <dbReference type="Proteomes" id="UP000007110"/>
    </source>
</evidence>
<feature type="coiled-coil region" evidence="3">
    <location>
        <begin position="201"/>
        <end position="228"/>
    </location>
</feature>
<dbReference type="PANTHER" id="PTHR46292:SF1">
    <property type="entry name" value="COILED-COIL DOMAIN-CONTAINING PROTEIN 102A"/>
    <property type="match status" value="1"/>
</dbReference>
<dbReference type="PANTHER" id="PTHR46292">
    <property type="entry name" value="COILED-COIL DOMAIN-CONTAINING PROTEIN 102A"/>
    <property type="match status" value="1"/>
</dbReference>
<reference evidence="6" key="2">
    <citation type="submission" date="2021-01" db="UniProtKB">
        <authorList>
            <consortium name="EnsemblMetazoa"/>
        </authorList>
    </citation>
    <scope>IDENTIFICATION</scope>
</reference>
<dbReference type="OrthoDB" id="5984396at2759"/>
<evidence type="ECO:0000256" key="4">
    <source>
        <dbReference type="SAM" id="MobiDB-lite"/>
    </source>
</evidence>
<proteinExistence type="predicted"/>
<sequence length="681" mass="76921">MHRMNGSPKMGTRVQCPGSPKLVRERSRTPPNPMKGQPMSSPKLGRSTKAHSLGNIHANHELSIAEPPPPLQHASSGPIHISSHIHAPRPHKAPMVMDPSETMPHPLDIKLMSGGPPKAGDVTHVGATRIHSLGYGTGSECSRSGTPPHCFDNPMEDKEEMRLRELEEARARAAQMEKTMRWWSDCTANWREKWGKVRAERNKAREEVRQLRLKLEATMKEAISLKREKHGLLVDNEQLRLKVKQGGGAGDIEATPMVNGNHSNDLPERDVGVMQLPQELAPQQGVDFVAEIMQSQGGPSQEVTLCDTMSQTDLPICRPMEIQTSPGWGADETASTILGNSSFILGSGLHDLTLESRRGSQGSSSHGSRDSPSRRGKTKEMPSPSEEKAEQRAFMLQMKLDEASKTIQVERQEKDSLHQSINKLEQEVSSLKIRTADLQEAKDVAVREVQLLKTSHQQELGRIINDLEDEASSRNHMDKRLGALRKELERLQAENAAEWGKRERLETEKLNLERENKKQRSEIEDLRETISIRSKQTTLEMENTIKNTQEDLKAKTAELTELKHNHNKMKKQLTDKLAELDHTTTRCQQHEEDVKKLRVRVDELKRDLARREDEVDERINFVKKLQRNLDETLQQNENLTLQIDHLQNRLRTQTSNVGIAKKRMSTLKMAASKSDQDSCSD</sequence>
<dbReference type="InterPro" id="IPR002928">
    <property type="entry name" value="Myosin_tail"/>
</dbReference>